<keyword evidence="1" id="KW-0805">Transcription regulation</keyword>
<dbReference type="NCBIfam" id="NF033788">
    <property type="entry name" value="HTH_metalloreg"/>
    <property type="match status" value="1"/>
</dbReference>
<dbReference type="PROSITE" id="PS50987">
    <property type="entry name" value="HTH_ARSR_2"/>
    <property type="match status" value="1"/>
</dbReference>
<keyword evidence="3" id="KW-0804">Transcription</keyword>
<keyword evidence="2 5" id="KW-0238">DNA-binding</keyword>
<evidence type="ECO:0000256" key="1">
    <source>
        <dbReference type="ARBA" id="ARBA00023015"/>
    </source>
</evidence>
<dbReference type="SMART" id="SM00418">
    <property type="entry name" value="HTH_ARSR"/>
    <property type="match status" value="1"/>
</dbReference>
<dbReference type="InterPro" id="IPR036390">
    <property type="entry name" value="WH_DNA-bd_sf"/>
</dbReference>
<protein>
    <submittedName>
        <fullName evidence="5">DNA-binding transcriptional ArsR family regulator</fullName>
    </submittedName>
</protein>
<dbReference type="EMBL" id="PGEY01000001">
    <property type="protein sequence ID" value="PJJ42906.1"/>
    <property type="molecule type" value="Genomic_DNA"/>
</dbReference>
<dbReference type="GO" id="GO:0003677">
    <property type="term" value="F:DNA binding"/>
    <property type="evidence" value="ECO:0007669"/>
    <property type="project" value="UniProtKB-KW"/>
</dbReference>
<dbReference type="CDD" id="cd00090">
    <property type="entry name" value="HTH_ARSR"/>
    <property type="match status" value="1"/>
</dbReference>
<comment type="caution">
    <text evidence="5">The sequence shown here is derived from an EMBL/GenBank/DDBJ whole genome shotgun (WGS) entry which is preliminary data.</text>
</comment>
<dbReference type="Pfam" id="PF01022">
    <property type="entry name" value="HTH_5"/>
    <property type="match status" value="1"/>
</dbReference>
<evidence type="ECO:0000256" key="2">
    <source>
        <dbReference type="ARBA" id="ARBA00023125"/>
    </source>
</evidence>
<evidence type="ECO:0000313" key="6">
    <source>
        <dbReference type="Proteomes" id="UP000229263"/>
    </source>
</evidence>
<evidence type="ECO:0000313" key="5">
    <source>
        <dbReference type="EMBL" id="PJJ42906.1"/>
    </source>
</evidence>
<dbReference type="PANTHER" id="PTHR33154">
    <property type="entry name" value="TRANSCRIPTIONAL REGULATOR, ARSR FAMILY"/>
    <property type="match status" value="1"/>
</dbReference>
<name>A0ABX4MXH1_9MICC</name>
<dbReference type="InterPro" id="IPR036388">
    <property type="entry name" value="WH-like_DNA-bd_sf"/>
</dbReference>
<gene>
    <name evidence="5" type="ORF">ATK23_0063</name>
</gene>
<feature type="domain" description="HTH arsR-type" evidence="4">
    <location>
        <begin position="28"/>
        <end position="122"/>
    </location>
</feature>
<keyword evidence="6" id="KW-1185">Reference proteome</keyword>
<evidence type="ECO:0000256" key="3">
    <source>
        <dbReference type="ARBA" id="ARBA00023163"/>
    </source>
</evidence>
<reference evidence="5 6" key="1">
    <citation type="submission" date="2017-11" db="EMBL/GenBank/DDBJ databases">
        <title>Sequencing the genomes of 1000 actinobacteria strains.</title>
        <authorList>
            <person name="Klenk H.-P."/>
        </authorList>
    </citation>
    <scope>NUCLEOTIDE SEQUENCE [LARGE SCALE GENOMIC DNA]</scope>
    <source>
        <strain evidence="5 6">DSM 12798</strain>
    </source>
</reference>
<organism evidence="5 6">
    <name type="scientific">Glutamicibacter mysorens</name>
    <dbReference type="NCBI Taxonomy" id="257984"/>
    <lineage>
        <taxon>Bacteria</taxon>
        <taxon>Bacillati</taxon>
        <taxon>Actinomycetota</taxon>
        <taxon>Actinomycetes</taxon>
        <taxon>Micrococcales</taxon>
        <taxon>Micrococcaceae</taxon>
        <taxon>Glutamicibacter</taxon>
    </lineage>
</organism>
<dbReference type="Gene3D" id="1.10.10.10">
    <property type="entry name" value="Winged helix-like DNA-binding domain superfamily/Winged helix DNA-binding domain"/>
    <property type="match status" value="1"/>
</dbReference>
<dbReference type="InterPro" id="IPR011991">
    <property type="entry name" value="ArsR-like_HTH"/>
</dbReference>
<evidence type="ECO:0000259" key="4">
    <source>
        <dbReference type="PROSITE" id="PS50987"/>
    </source>
</evidence>
<dbReference type="InterPro" id="IPR051081">
    <property type="entry name" value="HTH_MetalResp_TranReg"/>
</dbReference>
<accession>A0ABX4MXH1</accession>
<dbReference type="PRINTS" id="PR00778">
    <property type="entry name" value="HTHARSR"/>
</dbReference>
<sequence>MPCNVSFRGHVAYHRYMAIIESGIDAVEVRNGKLQFAALFHALADPTRLLILDHLRTGEHKVRELTEHLGLAQSTVSAHLSCLKDTGLVRVRSQGRASIYSLGQQEALDALAAAASALLPQDAAHHQWHEAHGTDRRED</sequence>
<dbReference type="SUPFAM" id="SSF46785">
    <property type="entry name" value="Winged helix' DNA-binding domain"/>
    <property type="match status" value="1"/>
</dbReference>
<dbReference type="Proteomes" id="UP000229263">
    <property type="component" value="Unassembled WGS sequence"/>
</dbReference>
<proteinExistence type="predicted"/>
<dbReference type="PANTHER" id="PTHR33154:SF33">
    <property type="entry name" value="TRANSCRIPTIONAL REPRESSOR SDPR"/>
    <property type="match status" value="1"/>
</dbReference>
<dbReference type="InterPro" id="IPR001845">
    <property type="entry name" value="HTH_ArsR_DNA-bd_dom"/>
</dbReference>